<dbReference type="GeneID" id="5325216"/>
<dbReference type="Proteomes" id="UP000001107">
    <property type="component" value="Chromosome"/>
</dbReference>
<dbReference type="Pfam" id="PF14697">
    <property type="entry name" value="Fer4_21"/>
    <property type="match status" value="1"/>
</dbReference>
<feature type="domain" description="4Fe-4S ferredoxin-type" evidence="5">
    <location>
        <begin position="274"/>
        <end position="304"/>
    </location>
</feature>
<feature type="domain" description="4Fe-4S ferredoxin-type" evidence="5">
    <location>
        <begin position="119"/>
        <end position="148"/>
    </location>
</feature>
<feature type="domain" description="4Fe-4S ferredoxin-type" evidence="5">
    <location>
        <begin position="75"/>
        <end position="104"/>
    </location>
</feature>
<dbReference type="InterPro" id="IPR017896">
    <property type="entry name" value="4Fe4S_Fe-S-bd"/>
</dbReference>
<dbReference type="Gene3D" id="3.30.70.20">
    <property type="match status" value="4"/>
</dbReference>
<dbReference type="AlphaFoldDB" id="A6UQA8"/>
<dbReference type="InterPro" id="IPR009051">
    <property type="entry name" value="Helical_ferredxn"/>
</dbReference>
<dbReference type="GO" id="GO:0051539">
    <property type="term" value="F:4 iron, 4 sulfur cluster binding"/>
    <property type="evidence" value="ECO:0007669"/>
    <property type="project" value="UniProtKB-KW"/>
</dbReference>
<dbReference type="RefSeq" id="WP_011972582.1">
    <property type="nucleotide sequence ID" value="NC_009634.1"/>
</dbReference>
<evidence type="ECO:0000259" key="5">
    <source>
        <dbReference type="PROSITE" id="PS51379"/>
    </source>
</evidence>
<feature type="domain" description="4Fe-4S ferredoxin-type" evidence="5">
    <location>
        <begin position="212"/>
        <end position="240"/>
    </location>
</feature>
<dbReference type="CDD" id="cd10549">
    <property type="entry name" value="MtMvhB_like"/>
    <property type="match status" value="2"/>
</dbReference>
<evidence type="ECO:0000256" key="2">
    <source>
        <dbReference type="ARBA" id="ARBA00022723"/>
    </source>
</evidence>
<protein>
    <submittedName>
        <fullName evidence="6">4Fe-4S ferredoxin iron-sulfur binding domain protein</fullName>
    </submittedName>
</protein>
<dbReference type="OrthoDB" id="23478at2157"/>
<keyword evidence="1" id="KW-0004">4Fe-4S</keyword>
<dbReference type="Pfam" id="PF12838">
    <property type="entry name" value="Fer4_7"/>
    <property type="match status" value="1"/>
</dbReference>
<dbReference type="Pfam" id="PF12798">
    <property type="entry name" value="Fer4_3"/>
    <property type="match status" value="1"/>
</dbReference>
<feature type="domain" description="4Fe-4S ferredoxin-type" evidence="5">
    <location>
        <begin position="306"/>
        <end position="335"/>
    </location>
</feature>
<feature type="domain" description="4Fe-4S ferredoxin-type" evidence="5">
    <location>
        <begin position="149"/>
        <end position="180"/>
    </location>
</feature>
<accession>A6UQA8</accession>
<evidence type="ECO:0000256" key="3">
    <source>
        <dbReference type="ARBA" id="ARBA00023004"/>
    </source>
</evidence>
<dbReference type="eggNOG" id="arCOG02183">
    <property type="taxonomic scope" value="Archaea"/>
</dbReference>
<reference evidence="6" key="1">
    <citation type="submission" date="2007-06" db="EMBL/GenBank/DDBJ databases">
        <title>Complete sequence of Methanococcus vannielii SB.</title>
        <authorList>
            <consortium name="US DOE Joint Genome Institute"/>
            <person name="Copeland A."/>
            <person name="Lucas S."/>
            <person name="Lapidus A."/>
            <person name="Barry K."/>
            <person name="Glavina del Rio T."/>
            <person name="Dalin E."/>
            <person name="Tice H."/>
            <person name="Pitluck S."/>
            <person name="Chain P."/>
            <person name="Malfatti S."/>
            <person name="Shin M."/>
            <person name="Vergez L."/>
            <person name="Schmutz J."/>
            <person name="Larimer F."/>
            <person name="Land M."/>
            <person name="Hauser L."/>
            <person name="Kyrpides N."/>
            <person name="Anderson I."/>
            <person name="Sieprawska-Lupa M."/>
            <person name="Whitman W.B."/>
            <person name="Richardson P."/>
        </authorList>
    </citation>
    <scope>NUCLEOTIDE SEQUENCE [LARGE SCALE GENOMIC DNA]</scope>
    <source>
        <strain evidence="6">SB</strain>
    </source>
</reference>
<evidence type="ECO:0000313" key="7">
    <source>
        <dbReference type="Proteomes" id="UP000001107"/>
    </source>
</evidence>
<dbReference type="STRING" id="406327.Mevan_0774"/>
<dbReference type="HOGENOM" id="CLU_061721_0_0_2"/>
<evidence type="ECO:0000256" key="1">
    <source>
        <dbReference type="ARBA" id="ARBA00022485"/>
    </source>
</evidence>
<evidence type="ECO:0000256" key="4">
    <source>
        <dbReference type="ARBA" id="ARBA00023014"/>
    </source>
</evidence>
<feature type="domain" description="4Fe-4S ferredoxin-type" evidence="5">
    <location>
        <begin position="245"/>
        <end position="265"/>
    </location>
</feature>
<dbReference type="Pfam" id="PF13183">
    <property type="entry name" value="Fer4_8"/>
    <property type="match status" value="1"/>
</dbReference>
<keyword evidence="3" id="KW-0408">Iron</keyword>
<dbReference type="Gene3D" id="1.10.1060.10">
    <property type="entry name" value="Alpha-helical ferredoxin"/>
    <property type="match status" value="1"/>
</dbReference>
<dbReference type="PANTHER" id="PTHR24960">
    <property type="entry name" value="PHOTOSYSTEM I IRON-SULFUR CENTER-RELATED"/>
    <property type="match status" value="1"/>
</dbReference>
<dbReference type="InterPro" id="IPR050157">
    <property type="entry name" value="PSI_iron-sulfur_center"/>
</dbReference>
<dbReference type="KEGG" id="mvn:Mevan_0774"/>
<dbReference type="GO" id="GO:0016491">
    <property type="term" value="F:oxidoreductase activity"/>
    <property type="evidence" value="ECO:0007669"/>
    <property type="project" value="UniProtKB-ARBA"/>
</dbReference>
<dbReference type="PANTHER" id="PTHR24960:SF79">
    <property type="entry name" value="PHOTOSYSTEM I IRON-SULFUR CENTER"/>
    <property type="match status" value="1"/>
</dbReference>
<dbReference type="EMBL" id="CP000742">
    <property type="protein sequence ID" value="ABR54680.1"/>
    <property type="molecule type" value="Genomic_DNA"/>
</dbReference>
<proteinExistence type="predicted"/>
<gene>
    <name evidence="6" type="ordered locus">Mevan_0774</name>
</gene>
<dbReference type="GO" id="GO:0046872">
    <property type="term" value="F:metal ion binding"/>
    <property type="evidence" value="ECO:0007669"/>
    <property type="project" value="UniProtKB-KW"/>
</dbReference>
<organism evidence="6 7">
    <name type="scientific">Methanococcus vannielii (strain ATCC 35089 / DSM 1224 / JCM 13029 / OCM 148 / SB)</name>
    <dbReference type="NCBI Taxonomy" id="406327"/>
    <lineage>
        <taxon>Archaea</taxon>
        <taxon>Methanobacteriati</taxon>
        <taxon>Methanobacteriota</taxon>
        <taxon>Methanomada group</taxon>
        <taxon>Methanococci</taxon>
        <taxon>Methanococcales</taxon>
        <taxon>Methanococcaceae</taxon>
        <taxon>Methanococcus</taxon>
    </lineage>
</organism>
<dbReference type="Pfam" id="PF00037">
    <property type="entry name" value="Fer4"/>
    <property type="match status" value="1"/>
</dbReference>
<sequence length="394" mass="44467">MSSSIWYLYEFVRKKWFKKFTNAKSEKESYIEPERFRKIPVTVDFPEKCISCSACAESCPSDAILMKHNEEYNRIMPDFDDGSCINCGNCVESCPTEVLEMGTLRKEASGLSWNVPKKINLVIDSEVCVSCSSCEKVCPVDAISHNRFSIYKIDVNSCVSCKKCIDSCPVENAILTYDELSLSNKIDVSQYKKFDRERLGMNFKVEMDIIPEIPRIVPELCINCKNCVDVCPGLIDIEKLTVVTCVKCGHCLSVCPTSAIRTGTLAKITKNTKKCHTINDKKCIGCRICYKSCNVPNALNISKETNLPYIDPIYCVRCGICENVCPVDAVDILKTDVSLDISLKQKVRDEFGNILQKDLEEFTKSYVLLKEEIKEKGKKIISDTKIPEKNKKGD</sequence>
<keyword evidence="2" id="KW-0479">Metal-binding</keyword>
<name>A6UQA8_METVS</name>
<feature type="domain" description="4Fe-4S ferredoxin-type" evidence="5">
    <location>
        <begin position="39"/>
        <end position="69"/>
    </location>
</feature>
<keyword evidence="7" id="KW-1185">Reference proteome</keyword>
<evidence type="ECO:0000313" key="6">
    <source>
        <dbReference type="EMBL" id="ABR54680.1"/>
    </source>
</evidence>
<dbReference type="InterPro" id="IPR017900">
    <property type="entry name" value="4Fe4S_Fe_S_CS"/>
</dbReference>
<dbReference type="SUPFAM" id="SSF54862">
    <property type="entry name" value="4Fe-4S ferredoxins"/>
    <property type="match status" value="2"/>
</dbReference>
<dbReference type="PROSITE" id="PS00198">
    <property type="entry name" value="4FE4S_FER_1"/>
    <property type="match status" value="5"/>
</dbReference>
<keyword evidence="4" id="KW-0411">Iron-sulfur</keyword>
<dbReference type="PROSITE" id="PS51379">
    <property type="entry name" value="4FE4S_FER_2"/>
    <property type="match status" value="8"/>
</dbReference>